<evidence type="ECO:0000313" key="3">
    <source>
        <dbReference type="EMBL" id="PTM59608.1"/>
    </source>
</evidence>
<feature type="signal peptide" evidence="1">
    <location>
        <begin position="1"/>
        <end position="22"/>
    </location>
</feature>
<organism evidence="3 4">
    <name type="scientific">Desmospora activa DSM 45169</name>
    <dbReference type="NCBI Taxonomy" id="1121389"/>
    <lineage>
        <taxon>Bacteria</taxon>
        <taxon>Bacillati</taxon>
        <taxon>Bacillota</taxon>
        <taxon>Bacilli</taxon>
        <taxon>Bacillales</taxon>
        <taxon>Thermoactinomycetaceae</taxon>
        <taxon>Desmospora</taxon>
    </lineage>
</organism>
<dbReference type="AlphaFoldDB" id="A0A2T4ZCI2"/>
<feature type="domain" description="Deoxyribonuclease NucA/NucB" evidence="2">
    <location>
        <begin position="82"/>
        <end position="133"/>
    </location>
</feature>
<keyword evidence="4" id="KW-1185">Reference proteome</keyword>
<dbReference type="OrthoDB" id="1906360at2"/>
<feature type="chain" id="PRO_5038764317" evidence="1">
    <location>
        <begin position="23"/>
        <end position="139"/>
    </location>
</feature>
<evidence type="ECO:0000259" key="2">
    <source>
        <dbReference type="Pfam" id="PF14040"/>
    </source>
</evidence>
<dbReference type="EMBL" id="PZZP01000001">
    <property type="protein sequence ID" value="PTM59608.1"/>
    <property type="molecule type" value="Genomic_DNA"/>
</dbReference>
<protein>
    <submittedName>
        <fullName evidence="3">Deoxyribonuclease NucA/NucB</fullName>
    </submittedName>
</protein>
<dbReference type="Pfam" id="PF14040">
    <property type="entry name" value="DNase_NucA_NucB"/>
    <property type="match status" value="1"/>
</dbReference>
<sequence>MLKKRITLFLAVLFLVSSMVIGFQTQSSDAASYDYVLYFPSDRYPETGAHIRDAIRAGHPDICTIDRPGADQRRKESLAGIPTKEGYDRDEYPMAMCLEGGKGASVRYISPSDNRGAGAWVGNQVSSYPDGTKVRFVVQ</sequence>
<name>A0A2T4ZCI2_9BACL</name>
<accession>A0A2T4ZCI2</accession>
<dbReference type="RefSeq" id="WP_107726725.1">
    <property type="nucleotide sequence ID" value="NZ_PZZP01000001.1"/>
</dbReference>
<proteinExistence type="predicted"/>
<dbReference type="Proteomes" id="UP000241639">
    <property type="component" value="Unassembled WGS sequence"/>
</dbReference>
<gene>
    <name evidence="3" type="ORF">C8J48_2237</name>
</gene>
<keyword evidence="1" id="KW-0732">Signal</keyword>
<dbReference type="InterPro" id="IPR029476">
    <property type="entry name" value="DNase_NucA_NucB"/>
</dbReference>
<comment type="caution">
    <text evidence="3">The sequence shown here is derived from an EMBL/GenBank/DDBJ whole genome shotgun (WGS) entry which is preliminary data.</text>
</comment>
<evidence type="ECO:0000256" key="1">
    <source>
        <dbReference type="SAM" id="SignalP"/>
    </source>
</evidence>
<reference evidence="3 4" key="1">
    <citation type="submission" date="2018-04" db="EMBL/GenBank/DDBJ databases">
        <title>Genomic Encyclopedia of Archaeal and Bacterial Type Strains, Phase II (KMG-II): from individual species to whole genera.</title>
        <authorList>
            <person name="Goeker M."/>
        </authorList>
    </citation>
    <scope>NUCLEOTIDE SEQUENCE [LARGE SCALE GENOMIC DNA]</scope>
    <source>
        <strain evidence="3 4">DSM 45169</strain>
    </source>
</reference>
<evidence type="ECO:0000313" key="4">
    <source>
        <dbReference type="Proteomes" id="UP000241639"/>
    </source>
</evidence>